<dbReference type="PROSITE" id="PS51782">
    <property type="entry name" value="LYSM"/>
    <property type="match status" value="1"/>
</dbReference>
<name>A0AA38TZX6_9ASTR</name>
<dbReference type="CDD" id="cd00118">
    <property type="entry name" value="LysM"/>
    <property type="match status" value="1"/>
</dbReference>
<evidence type="ECO:0000313" key="6">
    <source>
        <dbReference type="Proteomes" id="UP001172457"/>
    </source>
</evidence>
<feature type="signal peptide" evidence="3">
    <location>
        <begin position="1"/>
        <end position="27"/>
    </location>
</feature>
<dbReference type="SUPFAM" id="SSF54106">
    <property type="entry name" value="LysM domain"/>
    <property type="match status" value="1"/>
</dbReference>
<dbReference type="EMBL" id="JARYMX010000002">
    <property type="protein sequence ID" value="KAJ9560667.1"/>
    <property type="molecule type" value="Genomic_DNA"/>
</dbReference>
<keyword evidence="6" id="KW-1185">Reference proteome</keyword>
<dbReference type="InterPro" id="IPR052210">
    <property type="entry name" value="LysM1-like"/>
</dbReference>
<accession>A0AA38TZX6</accession>
<proteinExistence type="predicted"/>
<evidence type="ECO:0000256" key="2">
    <source>
        <dbReference type="ARBA" id="ARBA00023026"/>
    </source>
</evidence>
<evidence type="ECO:0000313" key="5">
    <source>
        <dbReference type="EMBL" id="KAJ9560667.1"/>
    </source>
</evidence>
<sequence>MAYNKISMFSAFVLLLSFVFLISSGESKMTFNNGFVKQSKLVCNSIYGTQVGDTCSSIIEEFQLSATTFNAINPNLNCNVVFVGEWLCLDGITV</sequence>
<comment type="caution">
    <text evidence="5">The sequence shown here is derived from an EMBL/GenBank/DDBJ whole genome shotgun (WGS) entry which is preliminary data.</text>
</comment>
<organism evidence="5 6">
    <name type="scientific">Centaurea solstitialis</name>
    <name type="common">yellow star-thistle</name>
    <dbReference type="NCBI Taxonomy" id="347529"/>
    <lineage>
        <taxon>Eukaryota</taxon>
        <taxon>Viridiplantae</taxon>
        <taxon>Streptophyta</taxon>
        <taxon>Embryophyta</taxon>
        <taxon>Tracheophyta</taxon>
        <taxon>Spermatophyta</taxon>
        <taxon>Magnoliopsida</taxon>
        <taxon>eudicotyledons</taxon>
        <taxon>Gunneridae</taxon>
        <taxon>Pentapetalae</taxon>
        <taxon>asterids</taxon>
        <taxon>campanulids</taxon>
        <taxon>Asterales</taxon>
        <taxon>Asteraceae</taxon>
        <taxon>Carduoideae</taxon>
        <taxon>Cardueae</taxon>
        <taxon>Centaureinae</taxon>
        <taxon>Centaurea</taxon>
    </lineage>
</organism>
<dbReference type="Pfam" id="PF01476">
    <property type="entry name" value="LysM"/>
    <property type="match status" value="1"/>
</dbReference>
<evidence type="ECO:0000259" key="4">
    <source>
        <dbReference type="PROSITE" id="PS51782"/>
    </source>
</evidence>
<keyword evidence="1" id="KW-0147">Chitin-binding</keyword>
<dbReference type="InterPro" id="IPR036779">
    <property type="entry name" value="LysM_dom_sf"/>
</dbReference>
<dbReference type="Gene3D" id="3.10.350.10">
    <property type="entry name" value="LysM domain"/>
    <property type="match status" value="1"/>
</dbReference>
<evidence type="ECO:0000256" key="1">
    <source>
        <dbReference type="ARBA" id="ARBA00022669"/>
    </source>
</evidence>
<dbReference type="GO" id="GO:0008061">
    <property type="term" value="F:chitin binding"/>
    <property type="evidence" value="ECO:0007669"/>
    <property type="project" value="UniProtKB-KW"/>
</dbReference>
<protein>
    <recommendedName>
        <fullName evidence="4">LysM domain-containing protein</fullName>
    </recommendedName>
</protein>
<feature type="chain" id="PRO_5041440618" description="LysM domain-containing protein" evidence="3">
    <location>
        <begin position="28"/>
        <end position="94"/>
    </location>
</feature>
<dbReference type="PANTHER" id="PTHR34997">
    <property type="entry name" value="AM15"/>
    <property type="match status" value="1"/>
</dbReference>
<dbReference type="AlphaFoldDB" id="A0AA38TZX6"/>
<evidence type="ECO:0000256" key="3">
    <source>
        <dbReference type="SAM" id="SignalP"/>
    </source>
</evidence>
<reference evidence="5" key="1">
    <citation type="submission" date="2023-03" db="EMBL/GenBank/DDBJ databases">
        <title>Chromosome-scale reference genome and RAD-based genetic map of yellow starthistle (Centaurea solstitialis) reveal putative structural variation and QTLs associated with invader traits.</title>
        <authorList>
            <person name="Reatini B."/>
            <person name="Cang F.A."/>
            <person name="Jiang Q."/>
            <person name="Mckibben M.T.W."/>
            <person name="Barker M.S."/>
            <person name="Rieseberg L.H."/>
            <person name="Dlugosch K.M."/>
        </authorList>
    </citation>
    <scope>NUCLEOTIDE SEQUENCE</scope>
    <source>
        <strain evidence="5">CAN-66</strain>
        <tissue evidence="5">Leaf</tissue>
    </source>
</reference>
<gene>
    <name evidence="5" type="ORF">OSB04_005827</name>
</gene>
<feature type="domain" description="LysM" evidence="4">
    <location>
        <begin position="45"/>
        <end position="89"/>
    </location>
</feature>
<dbReference type="InterPro" id="IPR018392">
    <property type="entry name" value="LysM"/>
</dbReference>
<dbReference type="Proteomes" id="UP001172457">
    <property type="component" value="Chromosome 2"/>
</dbReference>
<keyword evidence="2" id="KW-0843">Virulence</keyword>
<keyword evidence="3" id="KW-0732">Signal</keyword>
<dbReference type="PANTHER" id="PTHR34997:SF1">
    <property type="entry name" value="PEPTIDOGLYCAN-BINDING LYSIN DOMAIN"/>
    <property type="match status" value="1"/>
</dbReference>